<dbReference type="AlphaFoldDB" id="A0AAV5GU40"/>
<keyword evidence="2" id="KW-1185">Reference proteome</keyword>
<comment type="caution">
    <text evidence="1">The sequence shown here is derived from an EMBL/GenBank/DDBJ whole genome shotgun (WGS) entry which is preliminary data.</text>
</comment>
<protein>
    <submittedName>
        <fullName evidence="1">Uncharacterized protein</fullName>
    </submittedName>
</protein>
<evidence type="ECO:0000313" key="1">
    <source>
        <dbReference type="EMBL" id="GJN92557.1"/>
    </source>
</evidence>
<accession>A0AAV5GU40</accession>
<proteinExistence type="predicted"/>
<dbReference type="EMBL" id="BQKY01000011">
    <property type="protein sequence ID" value="GJN92557.1"/>
    <property type="molecule type" value="Genomic_DNA"/>
</dbReference>
<gene>
    <name evidence="1" type="ORF">Rhopal_005587-T1</name>
</gene>
<sequence>MATRTHPLASLRPFPSTFTSLAHPAQLLVETDVPATCDEPRAHFWSGASTSTTPPPIVARSPFVPAPLVEHLMRNKRDSAITTKYLPGTAITNAEAAMHSFVTALQPTVMLGDYAWQGGHSVVDLGTTADGQRRLGRRIVMSTSLHNDFEDGQVAEAFFAVEDERIEGRDLLAQGADFRVPSVAEKNDHAFRAAYDRRLKQHTVFHLMRDQTLPPSDEPPYPPWTVGQSMEYITSYLSSPQAASSAPSELLYDRYLRLPSRRTLSLEFLLASYIASLNNELSALESLCPLSQGGYVYTFSPPSIFAQRLPAELSTLLVLLALHEIVLAHSSPASSASTATAPALQAMRVFALGAHTPPLQRLVPLLRSVLPSHVHVLTRDALFPAPALTLRLPEGVEGATLVLHNNADAFGQNIESEAAGGSLDGVFGD</sequence>
<name>A0AAV5GU40_9BASI</name>
<organism evidence="1 2">
    <name type="scientific">Rhodotorula paludigena</name>
    <dbReference type="NCBI Taxonomy" id="86838"/>
    <lineage>
        <taxon>Eukaryota</taxon>
        <taxon>Fungi</taxon>
        <taxon>Dikarya</taxon>
        <taxon>Basidiomycota</taxon>
        <taxon>Pucciniomycotina</taxon>
        <taxon>Microbotryomycetes</taxon>
        <taxon>Sporidiobolales</taxon>
        <taxon>Sporidiobolaceae</taxon>
        <taxon>Rhodotorula</taxon>
    </lineage>
</organism>
<evidence type="ECO:0000313" key="2">
    <source>
        <dbReference type="Proteomes" id="UP001342314"/>
    </source>
</evidence>
<reference evidence="1 2" key="1">
    <citation type="submission" date="2021-12" db="EMBL/GenBank/DDBJ databases">
        <title>High titer production of polyol ester of fatty acids by Rhodotorula paludigena BS15 towards product separation-free biomass refinery.</title>
        <authorList>
            <person name="Mano J."/>
            <person name="Ono H."/>
            <person name="Tanaka T."/>
            <person name="Naito K."/>
            <person name="Sushida H."/>
            <person name="Ike M."/>
            <person name="Tokuyasu K."/>
            <person name="Kitaoka M."/>
        </authorList>
    </citation>
    <scope>NUCLEOTIDE SEQUENCE [LARGE SCALE GENOMIC DNA]</scope>
    <source>
        <strain evidence="1 2">BS15</strain>
    </source>
</reference>
<dbReference type="Proteomes" id="UP001342314">
    <property type="component" value="Unassembled WGS sequence"/>
</dbReference>